<dbReference type="InterPro" id="IPR039426">
    <property type="entry name" value="TonB-dep_rcpt-like"/>
</dbReference>
<dbReference type="Gene3D" id="2.170.130.10">
    <property type="entry name" value="TonB-dependent receptor, plug domain"/>
    <property type="match status" value="1"/>
</dbReference>
<dbReference type="GO" id="GO:0044718">
    <property type="term" value="P:siderophore transmembrane transport"/>
    <property type="evidence" value="ECO:0007669"/>
    <property type="project" value="TreeGrafter"/>
</dbReference>
<proteinExistence type="predicted"/>
<comment type="subcellular location">
    <subcellularLocation>
        <location evidence="1">Cell outer membrane</location>
        <topology evidence="1">Multi-pass membrane protein</topology>
    </subcellularLocation>
</comment>
<dbReference type="Gene3D" id="2.40.170.20">
    <property type="entry name" value="TonB-dependent receptor, beta-barrel domain"/>
    <property type="match status" value="1"/>
</dbReference>
<keyword evidence="2" id="KW-0813">Transport</keyword>
<evidence type="ECO:0000256" key="6">
    <source>
        <dbReference type="ARBA" id="ARBA00023237"/>
    </source>
</evidence>
<keyword evidence="4" id="KW-0732">Signal</keyword>
<dbReference type="PANTHER" id="PTHR30069:SF29">
    <property type="entry name" value="HEMOGLOBIN AND HEMOGLOBIN-HAPTOGLOBIN-BINDING PROTEIN 1-RELATED"/>
    <property type="match status" value="1"/>
</dbReference>
<keyword evidence="6" id="KW-0998">Cell outer membrane</keyword>
<dbReference type="EMBL" id="LAZR01054021">
    <property type="protein sequence ID" value="KKK79448.1"/>
    <property type="molecule type" value="Genomic_DNA"/>
</dbReference>
<dbReference type="SUPFAM" id="SSF49464">
    <property type="entry name" value="Carboxypeptidase regulatory domain-like"/>
    <property type="match status" value="1"/>
</dbReference>
<evidence type="ECO:0000256" key="2">
    <source>
        <dbReference type="ARBA" id="ARBA00022448"/>
    </source>
</evidence>
<sequence length="401" mass="44036">NGEAIPGANVFRKGTTSGTVTNLDGLYNIEINDGDILVFSFIGYAIQEISISVQTIIDIQLLAEITEIDEIIVVGYGKMRKSEVTGAIASIDVDEIQKMPVSSAAQAIQGRAAGVQVVQNSGAPGDGVSIKIRGTGTINNSEPLYVVDGIIVEDINNVNPSDIASTEILKDAASAAVYGSRAANGVVLITTKEGKSGKIQVNFNTYYAFKEYWKTIDVMGPAEYDIFKNVGSGFIDKARLRLDENRSDDHPDYKDAVKDWVDLISQKGAIQKYNLSLTGGSEKITYYLSADYFSDKGMVIKSDYNRYNIISNITFKLRDNLVLKTNLFYSNSDQNVVPGTSFQDALIWSPLSTLRNTDGFLTDNPYTRITRVQNNITTETGRMSLNLEWDITPHFKYTTLG</sequence>
<dbReference type="InterPro" id="IPR036942">
    <property type="entry name" value="Beta-barrel_TonB_sf"/>
</dbReference>
<dbReference type="SUPFAM" id="SSF56935">
    <property type="entry name" value="Porins"/>
    <property type="match status" value="1"/>
</dbReference>
<comment type="caution">
    <text evidence="8">The sequence shown here is derived from an EMBL/GenBank/DDBJ whole genome shotgun (WGS) entry which is preliminary data.</text>
</comment>
<dbReference type="Pfam" id="PF07715">
    <property type="entry name" value="Plug"/>
    <property type="match status" value="1"/>
</dbReference>
<gene>
    <name evidence="8" type="ORF">LCGC14_2833410</name>
</gene>
<evidence type="ECO:0000259" key="7">
    <source>
        <dbReference type="Pfam" id="PF07715"/>
    </source>
</evidence>
<feature type="non-terminal residue" evidence="8">
    <location>
        <position position="1"/>
    </location>
</feature>
<accession>A0A0F8YDJ1</accession>
<feature type="domain" description="TonB-dependent receptor plug" evidence="7">
    <location>
        <begin position="81"/>
        <end position="186"/>
    </location>
</feature>
<organism evidence="8">
    <name type="scientific">marine sediment metagenome</name>
    <dbReference type="NCBI Taxonomy" id="412755"/>
    <lineage>
        <taxon>unclassified sequences</taxon>
        <taxon>metagenomes</taxon>
        <taxon>ecological metagenomes</taxon>
    </lineage>
</organism>
<dbReference type="AlphaFoldDB" id="A0A0F8YDJ1"/>
<dbReference type="Pfam" id="PF13715">
    <property type="entry name" value="CarbopepD_reg_2"/>
    <property type="match status" value="1"/>
</dbReference>
<feature type="non-terminal residue" evidence="8">
    <location>
        <position position="401"/>
    </location>
</feature>
<dbReference type="NCBIfam" id="TIGR04056">
    <property type="entry name" value="OMP_RagA_SusC"/>
    <property type="match status" value="1"/>
</dbReference>
<dbReference type="NCBIfam" id="TIGR04057">
    <property type="entry name" value="SusC_RagA_signa"/>
    <property type="match status" value="1"/>
</dbReference>
<dbReference type="GO" id="GO:0009279">
    <property type="term" value="C:cell outer membrane"/>
    <property type="evidence" value="ECO:0007669"/>
    <property type="project" value="UniProtKB-SubCell"/>
</dbReference>
<name>A0A0F8YDJ1_9ZZZZ</name>
<reference evidence="8" key="1">
    <citation type="journal article" date="2015" name="Nature">
        <title>Complex archaea that bridge the gap between prokaryotes and eukaryotes.</title>
        <authorList>
            <person name="Spang A."/>
            <person name="Saw J.H."/>
            <person name="Jorgensen S.L."/>
            <person name="Zaremba-Niedzwiedzka K."/>
            <person name="Martijn J."/>
            <person name="Lind A.E."/>
            <person name="van Eijk R."/>
            <person name="Schleper C."/>
            <person name="Guy L."/>
            <person name="Ettema T.J."/>
        </authorList>
    </citation>
    <scope>NUCLEOTIDE SEQUENCE</scope>
</reference>
<protein>
    <recommendedName>
        <fullName evidence="7">TonB-dependent receptor plug domain-containing protein</fullName>
    </recommendedName>
</protein>
<dbReference type="PROSITE" id="PS52016">
    <property type="entry name" value="TONB_DEPENDENT_REC_3"/>
    <property type="match status" value="1"/>
</dbReference>
<dbReference type="GO" id="GO:0015344">
    <property type="term" value="F:siderophore uptake transmembrane transporter activity"/>
    <property type="evidence" value="ECO:0007669"/>
    <property type="project" value="TreeGrafter"/>
</dbReference>
<dbReference type="PANTHER" id="PTHR30069">
    <property type="entry name" value="TONB-DEPENDENT OUTER MEMBRANE RECEPTOR"/>
    <property type="match status" value="1"/>
</dbReference>
<evidence type="ECO:0000256" key="3">
    <source>
        <dbReference type="ARBA" id="ARBA00022692"/>
    </source>
</evidence>
<evidence type="ECO:0000256" key="1">
    <source>
        <dbReference type="ARBA" id="ARBA00004571"/>
    </source>
</evidence>
<dbReference type="InterPro" id="IPR023997">
    <property type="entry name" value="TonB-dep_OMP_SusC/RagA_CS"/>
</dbReference>
<evidence type="ECO:0000256" key="4">
    <source>
        <dbReference type="ARBA" id="ARBA00022729"/>
    </source>
</evidence>
<dbReference type="InterPro" id="IPR037066">
    <property type="entry name" value="Plug_dom_sf"/>
</dbReference>
<dbReference type="InterPro" id="IPR023996">
    <property type="entry name" value="TonB-dep_OMP_SusC/RagA"/>
</dbReference>
<dbReference type="InterPro" id="IPR012910">
    <property type="entry name" value="Plug_dom"/>
</dbReference>
<keyword evidence="3" id="KW-0812">Transmembrane</keyword>
<keyword evidence="5" id="KW-0472">Membrane</keyword>
<evidence type="ECO:0000256" key="5">
    <source>
        <dbReference type="ARBA" id="ARBA00023136"/>
    </source>
</evidence>
<dbReference type="InterPro" id="IPR008969">
    <property type="entry name" value="CarboxyPept-like_regulatory"/>
</dbReference>
<evidence type="ECO:0000313" key="8">
    <source>
        <dbReference type="EMBL" id="KKK79448.1"/>
    </source>
</evidence>
<dbReference type="FunFam" id="2.170.130.10:FF:000008">
    <property type="entry name" value="SusC/RagA family TonB-linked outer membrane protein"/>
    <property type="match status" value="1"/>
</dbReference>